<proteinExistence type="predicted"/>
<gene>
    <name evidence="6" type="ORF">DCAR_0934380</name>
</gene>
<dbReference type="InterPro" id="IPR015300">
    <property type="entry name" value="DNA-bd_pseudobarrel_sf"/>
</dbReference>
<dbReference type="GO" id="GO:0005634">
    <property type="term" value="C:nucleus"/>
    <property type="evidence" value="ECO:0007669"/>
    <property type="project" value="UniProtKB-SubCell"/>
</dbReference>
<evidence type="ECO:0000256" key="3">
    <source>
        <dbReference type="ARBA" id="ARBA00023125"/>
    </source>
</evidence>
<evidence type="ECO:0000256" key="2">
    <source>
        <dbReference type="ARBA" id="ARBA00023015"/>
    </source>
</evidence>
<organism evidence="6 7">
    <name type="scientific">Daucus carota subsp. sativus</name>
    <name type="common">Carrot</name>
    <dbReference type="NCBI Taxonomy" id="79200"/>
    <lineage>
        <taxon>Eukaryota</taxon>
        <taxon>Viridiplantae</taxon>
        <taxon>Streptophyta</taxon>
        <taxon>Embryophyta</taxon>
        <taxon>Tracheophyta</taxon>
        <taxon>Spermatophyta</taxon>
        <taxon>Magnoliopsida</taxon>
        <taxon>eudicotyledons</taxon>
        <taxon>Gunneridae</taxon>
        <taxon>Pentapetalae</taxon>
        <taxon>asterids</taxon>
        <taxon>campanulids</taxon>
        <taxon>Apiales</taxon>
        <taxon>Apiaceae</taxon>
        <taxon>Apioideae</taxon>
        <taxon>Scandiceae</taxon>
        <taxon>Daucinae</taxon>
        <taxon>Daucus</taxon>
        <taxon>Daucus sect. Daucus</taxon>
    </lineage>
</organism>
<evidence type="ECO:0000256" key="1">
    <source>
        <dbReference type="ARBA" id="ARBA00004123"/>
    </source>
</evidence>
<evidence type="ECO:0000313" key="7">
    <source>
        <dbReference type="Proteomes" id="UP000077755"/>
    </source>
</evidence>
<dbReference type="Gene3D" id="2.40.330.10">
    <property type="entry name" value="DNA-binding pseudobarrel domain"/>
    <property type="match status" value="1"/>
</dbReference>
<protein>
    <submittedName>
        <fullName evidence="6">Uncharacterized protein</fullName>
    </submittedName>
</protein>
<dbReference type="SUPFAM" id="SSF101936">
    <property type="entry name" value="DNA-binding pseudobarrel domain"/>
    <property type="match status" value="1"/>
</dbReference>
<comment type="subcellular location">
    <subcellularLocation>
        <location evidence="1">Nucleus</location>
    </subcellularLocation>
</comment>
<keyword evidence="5" id="KW-0539">Nucleus</keyword>
<keyword evidence="3" id="KW-0238">DNA-binding</keyword>
<accession>A0A175YAN3</accession>
<name>A0A175YAN3_DAUCS</name>
<dbReference type="EMBL" id="CP093351">
    <property type="protein sequence ID" value="WOH14854.1"/>
    <property type="molecule type" value="Genomic_DNA"/>
</dbReference>
<sequence length="338" mass="38582">MSARFKSFQEMKMSHERLENLPRFMISSHGTAQQFSMLKQYVVNWDMLLFTYLATGRFDLIILDHSRTEKMLPIDVVVIESDAEDDPEIIDGGFVGNGHFVTNILDETFSEINYGIQLSDQSRTTRGKATESSRGFYFTYDVYGGILLNGAAMSNGSIFSGIYSKRDQKIYGFMSLINKHDIRPYDKLLFVYSGEGCFKVHIFSASRVDKLFSLNPVEIGSGEHHQYIPLEPGVANATLLLNEAIPHPHMDFTCLMTPSNIDGSSHGPTKTWVSRDNLLLRTNKDEWTVGLVMSNGMPRMLASWNRFVRDNKVEVRDRLVFRKTVEMRIRNCFIVDVL</sequence>
<evidence type="ECO:0000313" key="6">
    <source>
        <dbReference type="EMBL" id="WOH14854.1"/>
    </source>
</evidence>
<dbReference type="Gramene" id="KZM80656">
    <property type="protein sequence ID" value="KZM80656"/>
    <property type="gene ID" value="DCAR_031883"/>
</dbReference>
<reference evidence="6" key="2">
    <citation type="submission" date="2022-03" db="EMBL/GenBank/DDBJ databases">
        <title>Draft title - Genomic analysis of global carrot germplasm unveils the trajectory of domestication and the origin of high carotenoid orange carrot.</title>
        <authorList>
            <person name="Iorizzo M."/>
            <person name="Ellison S."/>
            <person name="Senalik D."/>
            <person name="Macko-Podgorni A."/>
            <person name="Grzebelus D."/>
            <person name="Bostan H."/>
            <person name="Rolling W."/>
            <person name="Curaba J."/>
            <person name="Simon P."/>
        </authorList>
    </citation>
    <scope>NUCLEOTIDE SEQUENCE</scope>
    <source>
        <tissue evidence="6">Leaf</tissue>
    </source>
</reference>
<evidence type="ECO:0000256" key="5">
    <source>
        <dbReference type="ARBA" id="ARBA00023242"/>
    </source>
</evidence>
<evidence type="ECO:0000256" key="4">
    <source>
        <dbReference type="ARBA" id="ARBA00023163"/>
    </source>
</evidence>
<dbReference type="GO" id="GO:0003677">
    <property type="term" value="F:DNA binding"/>
    <property type="evidence" value="ECO:0007669"/>
    <property type="project" value="UniProtKB-KW"/>
</dbReference>
<keyword evidence="7" id="KW-1185">Reference proteome</keyword>
<dbReference type="InterPro" id="IPR050655">
    <property type="entry name" value="Plant_B3_domain"/>
</dbReference>
<dbReference type="Proteomes" id="UP000077755">
    <property type="component" value="Chromosome 9"/>
</dbReference>
<reference evidence="6" key="1">
    <citation type="journal article" date="2016" name="Nat. Genet.">
        <title>A high-quality carrot genome assembly provides new insights into carotenoid accumulation and asterid genome evolution.</title>
        <authorList>
            <person name="Iorizzo M."/>
            <person name="Ellison S."/>
            <person name="Senalik D."/>
            <person name="Zeng P."/>
            <person name="Satapoomin P."/>
            <person name="Huang J."/>
            <person name="Bowman M."/>
            <person name="Iovene M."/>
            <person name="Sanseverino W."/>
            <person name="Cavagnaro P."/>
            <person name="Yildiz M."/>
            <person name="Macko-Podgorni A."/>
            <person name="Moranska E."/>
            <person name="Grzebelus E."/>
            <person name="Grzebelus D."/>
            <person name="Ashrafi H."/>
            <person name="Zheng Z."/>
            <person name="Cheng S."/>
            <person name="Spooner D."/>
            <person name="Van Deynze A."/>
            <person name="Simon P."/>
        </authorList>
    </citation>
    <scope>NUCLEOTIDE SEQUENCE</scope>
    <source>
        <tissue evidence="6">Leaf</tissue>
    </source>
</reference>
<dbReference type="AlphaFoldDB" id="A0A175YAN3"/>
<keyword evidence="2" id="KW-0805">Transcription regulation</keyword>
<dbReference type="PANTHER" id="PTHR31920">
    <property type="entry name" value="B3 DOMAIN-CONTAINING"/>
    <property type="match status" value="1"/>
</dbReference>
<dbReference type="PANTHER" id="PTHR31920:SF132">
    <property type="entry name" value="TF-B3 DOMAIN-CONTAINING PROTEIN"/>
    <property type="match status" value="1"/>
</dbReference>
<keyword evidence="4" id="KW-0804">Transcription</keyword>